<evidence type="ECO:0000313" key="2">
    <source>
        <dbReference type="Proteomes" id="UP000707451"/>
    </source>
</evidence>
<gene>
    <name evidence="1" type="ORF">KI688_000807</name>
</gene>
<evidence type="ECO:0000313" key="1">
    <source>
        <dbReference type="EMBL" id="KAG9073026.1"/>
    </source>
</evidence>
<dbReference type="AlphaFoldDB" id="A0A9P7Y592"/>
<reference evidence="1" key="1">
    <citation type="submission" date="2021-06" db="EMBL/GenBank/DDBJ databases">
        <title>Genome Sequence of Mortierella hyaline Strain SCG-10, a Cold-Adapted, Nitrate-Reducing Fungus Isolated from Soil in Minnesota, USA.</title>
        <authorList>
            <person name="Aldossari N."/>
        </authorList>
    </citation>
    <scope>NUCLEOTIDE SEQUENCE</scope>
    <source>
        <strain evidence="1">SCG-10</strain>
    </source>
</reference>
<comment type="caution">
    <text evidence="1">The sequence shown here is derived from an EMBL/GenBank/DDBJ whole genome shotgun (WGS) entry which is preliminary data.</text>
</comment>
<keyword evidence="2" id="KW-1185">Reference proteome</keyword>
<organism evidence="1 2">
    <name type="scientific">Linnemannia hyalina</name>
    <dbReference type="NCBI Taxonomy" id="64524"/>
    <lineage>
        <taxon>Eukaryota</taxon>
        <taxon>Fungi</taxon>
        <taxon>Fungi incertae sedis</taxon>
        <taxon>Mucoromycota</taxon>
        <taxon>Mortierellomycotina</taxon>
        <taxon>Mortierellomycetes</taxon>
        <taxon>Mortierellales</taxon>
        <taxon>Mortierellaceae</taxon>
        <taxon>Linnemannia</taxon>
    </lineage>
</organism>
<accession>A0A9P7Y592</accession>
<name>A0A9P7Y592_9FUNG</name>
<dbReference type="EMBL" id="JAHRHY010000001">
    <property type="protein sequence ID" value="KAG9073026.1"/>
    <property type="molecule type" value="Genomic_DNA"/>
</dbReference>
<proteinExistence type="predicted"/>
<protein>
    <submittedName>
        <fullName evidence="1">Uncharacterized protein</fullName>
    </submittedName>
</protein>
<sequence length="73" mass="8538">MDHLVATYEDMEDLDVVFFQVVSSIFKVYKMRRIGKVGIAVELAKLDIVQDLEELLAFEDQVESWLLLESRFL</sequence>
<dbReference type="Proteomes" id="UP000707451">
    <property type="component" value="Unassembled WGS sequence"/>
</dbReference>